<protein>
    <submittedName>
        <fullName evidence="7">Sigma-24 FecI-like protein</fullName>
    </submittedName>
</protein>
<dbReference type="STRING" id="1317117.ATO7_01385"/>
<dbReference type="Gene3D" id="1.10.1740.10">
    <property type="match status" value="1"/>
</dbReference>
<dbReference type="SUPFAM" id="SSF88659">
    <property type="entry name" value="Sigma3 and sigma4 domains of RNA polymerase sigma factors"/>
    <property type="match status" value="1"/>
</dbReference>
<proteinExistence type="inferred from homology"/>
<keyword evidence="4" id="KW-0804">Transcription</keyword>
<dbReference type="OrthoDB" id="9797134at2"/>
<evidence type="ECO:0000313" key="7">
    <source>
        <dbReference type="EMBL" id="ORE88486.1"/>
    </source>
</evidence>
<feature type="domain" description="RNA polymerase sigma-70 region 2" evidence="5">
    <location>
        <begin position="24"/>
        <end position="86"/>
    </location>
</feature>
<organism evidence="7 8">
    <name type="scientific">Oceanococcus atlanticus</name>
    <dbReference type="NCBI Taxonomy" id="1317117"/>
    <lineage>
        <taxon>Bacteria</taxon>
        <taxon>Pseudomonadati</taxon>
        <taxon>Pseudomonadota</taxon>
        <taxon>Gammaproteobacteria</taxon>
        <taxon>Chromatiales</taxon>
        <taxon>Oceanococcaceae</taxon>
        <taxon>Oceanococcus</taxon>
    </lineage>
</organism>
<keyword evidence="3" id="KW-0731">Sigma factor</keyword>
<reference evidence="7 8" key="1">
    <citation type="submission" date="2013-04" db="EMBL/GenBank/DDBJ databases">
        <title>Oceanococcus atlanticus 22II-S10r2 Genome Sequencing.</title>
        <authorList>
            <person name="Lai Q."/>
            <person name="Li G."/>
            <person name="Shao Z."/>
        </authorList>
    </citation>
    <scope>NUCLEOTIDE SEQUENCE [LARGE SCALE GENOMIC DNA]</scope>
    <source>
        <strain evidence="7 8">22II-S10r2</strain>
    </source>
</reference>
<dbReference type="Pfam" id="PF08281">
    <property type="entry name" value="Sigma70_r4_2"/>
    <property type="match status" value="1"/>
</dbReference>
<dbReference type="InterPro" id="IPR007627">
    <property type="entry name" value="RNA_pol_sigma70_r2"/>
</dbReference>
<evidence type="ECO:0000313" key="8">
    <source>
        <dbReference type="Proteomes" id="UP000192342"/>
    </source>
</evidence>
<dbReference type="RefSeq" id="WP_083559120.1">
    <property type="nucleotide sequence ID" value="NZ_AQQV01000001.1"/>
</dbReference>
<evidence type="ECO:0000259" key="5">
    <source>
        <dbReference type="Pfam" id="PF04542"/>
    </source>
</evidence>
<dbReference type="Gene3D" id="1.10.10.10">
    <property type="entry name" value="Winged helix-like DNA-binding domain superfamily/Winged helix DNA-binding domain"/>
    <property type="match status" value="1"/>
</dbReference>
<dbReference type="GO" id="GO:0003677">
    <property type="term" value="F:DNA binding"/>
    <property type="evidence" value="ECO:0007669"/>
    <property type="project" value="InterPro"/>
</dbReference>
<dbReference type="EMBL" id="AQQV01000001">
    <property type="protein sequence ID" value="ORE88486.1"/>
    <property type="molecule type" value="Genomic_DNA"/>
</dbReference>
<evidence type="ECO:0000259" key="6">
    <source>
        <dbReference type="Pfam" id="PF08281"/>
    </source>
</evidence>
<dbReference type="InterPro" id="IPR039425">
    <property type="entry name" value="RNA_pol_sigma-70-like"/>
</dbReference>
<dbReference type="InterPro" id="IPR014284">
    <property type="entry name" value="RNA_pol_sigma-70_dom"/>
</dbReference>
<evidence type="ECO:0000256" key="1">
    <source>
        <dbReference type="ARBA" id="ARBA00010641"/>
    </source>
</evidence>
<name>A0A1Y1SFQ4_9GAMM</name>
<dbReference type="Pfam" id="PF04542">
    <property type="entry name" value="Sigma70_r2"/>
    <property type="match status" value="1"/>
</dbReference>
<dbReference type="InterPro" id="IPR013325">
    <property type="entry name" value="RNA_pol_sigma_r2"/>
</dbReference>
<dbReference type="InterPro" id="IPR036388">
    <property type="entry name" value="WH-like_DNA-bd_sf"/>
</dbReference>
<evidence type="ECO:0000256" key="3">
    <source>
        <dbReference type="ARBA" id="ARBA00023082"/>
    </source>
</evidence>
<comment type="similarity">
    <text evidence="1">Belongs to the sigma-70 factor family. ECF subfamily.</text>
</comment>
<sequence length="196" mass="22979">MAAILSFWANARPKSDFEKRLAPHIEPLFRLACRLTNDPLDAEELVQEVLVKLYPRREELAKIEQIRPWASRVLYRMFIDKWRRRKLEPLKESELPEEQQLDQEDTQLSAEDYLQLRTDLGAVQMALDKLSEAHRTLILMHDVEGYTLVELEEVLEVPLGTLKSRVHRARARLKKLLLDDQSVAEPFDEPERVSVK</sequence>
<dbReference type="GO" id="GO:0016987">
    <property type="term" value="F:sigma factor activity"/>
    <property type="evidence" value="ECO:0007669"/>
    <property type="project" value="UniProtKB-KW"/>
</dbReference>
<dbReference type="PANTHER" id="PTHR43133">
    <property type="entry name" value="RNA POLYMERASE ECF-TYPE SIGMA FACTO"/>
    <property type="match status" value="1"/>
</dbReference>
<keyword evidence="2" id="KW-0805">Transcription regulation</keyword>
<dbReference type="Proteomes" id="UP000192342">
    <property type="component" value="Unassembled WGS sequence"/>
</dbReference>
<dbReference type="AlphaFoldDB" id="A0A1Y1SFQ4"/>
<accession>A0A1Y1SFQ4</accession>
<dbReference type="GO" id="GO:0006352">
    <property type="term" value="P:DNA-templated transcription initiation"/>
    <property type="evidence" value="ECO:0007669"/>
    <property type="project" value="InterPro"/>
</dbReference>
<dbReference type="InterPro" id="IPR013249">
    <property type="entry name" value="RNA_pol_sigma70_r4_t2"/>
</dbReference>
<dbReference type="InterPro" id="IPR013324">
    <property type="entry name" value="RNA_pol_sigma_r3/r4-like"/>
</dbReference>
<comment type="caution">
    <text evidence="7">The sequence shown here is derived from an EMBL/GenBank/DDBJ whole genome shotgun (WGS) entry which is preliminary data.</text>
</comment>
<dbReference type="SUPFAM" id="SSF88946">
    <property type="entry name" value="Sigma2 domain of RNA polymerase sigma factors"/>
    <property type="match status" value="1"/>
</dbReference>
<evidence type="ECO:0000256" key="2">
    <source>
        <dbReference type="ARBA" id="ARBA00023015"/>
    </source>
</evidence>
<keyword evidence="8" id="KW-1185">Reference proteome</keyword>
<evidence type="ECO:0000256" key="4">
    <source>
        <dbReference type="ARBA" id="ARBA00023163"/>
    </source>
</evidence>
<dbReference type="NCBIfam" id="TIGR02937">
    <property type="entry name" value="sigma70-ECF"/>
    <property type="match status" value="1"/>
</dbReference>
<dbReference type="PANTHER" id="PTHR43133:SF25">
    <property type="entry name" value="RNA POLYMERASE SIGMA FACTOR RFAY-RELATED"/>
    <property type="match status" value="1"/>
</dbReference>
<gene>
    <name evidence="7" type="ORF">ATO7_01385</name>
</gene>
<feature type="domain" description="RNA polymerase sigma factor 70 region 4 type 2" evidence="6">
    <location>
        <begin position="121"/>
        <end position="173"/>
    </location>
</feature>